<dbReference type="GO" id="GO:0005737">
    <property type="term" value="C:cytoplasm"/>
    <property type="evidence" value="ECO:0007669"/>
    <property type="project" value="TreeGrafter"/>
</dbReference>
<protein>
    <submittedName>
        <fullName evidence="2">Condensation domain protein</fullName>
    </submittedName>
</protein>
<organism evidence="2 3">
    <name type="scientific">Catenulispora acidiphila (strain DSM 44928 / JCM 14897 / NBRC 102108 / NRRL B-24433 / ID139908)</name>
    <dbReference type="NCBI Taxonomy" id="479433"/>
    <lineage>
        <taxon>Bacteria</taxon>
        <taxon>Bacillati</taxon>
        <taxon>Actinomycetota</taxon>
        <taxon>Actinomycetes</taxon>
        <taxon>Catenulisporales</taxon>
        <taxon>Catenulisporaceae</taxon>
        <taxon>Catenulispora</taxon>
    </lineage>
</organism>
<dbReference type="PANTHER" id="PTHR45527:SF1">
    <property type="entry name" value="FATTY ACID SYNTHASE"/>
    <property type="match status" value="1"/>
</dbReference>
<sequence length="463" mass="50358">MPNSVPTTPLSHGQLYSWREVESYPPLWRAEANLSATWDLRGLTSERLAAALCRLVELHEPLRTSYSAGSDGVPAQHVHPLEDESRCGIDAATGLPGAIAVADRQITDFGDPIRTTETQAAQEIPMTGGPCWRGTLVTTDGAPMFLSLAFSHLIVDVWSMIELERRFRVLVEDPEADLDAGASQRDLSATQHAEKWQSRQAAAEKYWRGVLAEAPAGFLDALPTLSTGQTKPRVQAVLHSHRLTALAAEAARQHAVTVPAVLLALVTAALAERLGTEGTVVSLMSNNRFAPDQRHVVGTLNQLIPVALPVDRAGTLGEHVKRAHWASAKAYRYSCYDVDRIAALATESAAPADGWYNRLFPAWFNYLPFDDRILDPADTAPAELVWTERPREYGQPFDVRVTAQDGRTSIQLRTDPDVADAEALTGMLRTIAFGVQQAVSAPESGLKDLWTPAAPDAALFPAL</sequence>
<dbReference type="InParanoid" id="C7Q566"/>
<dbReference type="GO" id="GO:0003824">
    <property type="term" value="F:catalytic activity"/>
    <property type="evidence" value="ECO:0007669"/>
    <property type="project" value="InterPro"/>
</dbReference>
<feature type="domain" description="Condensation" evidence="1">
    <location>
        <begin position="9"/>
        <end position="452"/>
    </location>
</feature>
<dbReference type="KEGG" id="cai:Caci_7005"/>
<dbReference type="eggNOG" id="COG1020">
    <property type="taxonomic scope" value="Bacteria"/>
</dbReference>
<dbReference type="STRING" id="479433.Caci_7005"/>
<dbReference type="InterPro" id="IPR023213">
    <property type="entry name" value="CAT-like_dom_sf"/>
</dbReference>
<proteinExistence type="predicted"/>
<dbReference type="GO" id="GO:0044550">
    <property type="term" value="P:secondary metabolite biosynthetic process"/>
    <property type="evidence" value="ECO:0007669"/>
    <property type="project" value="TreeGrafter"/>
</dbReference>
<dbReference type="OrthoDB" id="3403614at2"/>
<dbReference type="Pfam" id="PF00668">
    <property type="entry name" value="Condensation"/>
    <property type="match status" value="1"/>
</dbReference>
<dbReference type="GO" id="GO:0008610">
    <property type="term" value="P:lipid biosynthetic process"/>
    <property type="evidence" value="ECO:0007669"/>
    <property type="project" value="UniProtKB-ARBA"/>
</dbReference>
<evidence type="ECO:0000313" key="2">
    <source>
        <dbReference type="EMBL" id="ACU75835.1"/>
    </source>
</evidence>
<gene>
    <name evidence="2" type="ordered locus">Caci_7005</name>
</gene>
<name>C7Q566_CATAD</name>
<dbReference type="EMBL" id="CP001700">
    <property type="protein sequence ID" value="ACU75835.1"/>
    <property type="molecule type" value="Genomic_DNA"/>
</dbReference>
<dbReference type="AlphaFoldDB" id="C7Q566"/>
<dbReference type="Gene3D" id="3.30.559.30">
    <property type="entry name" value="Nonribosomal peptide synthetase, condensation domain"/>
    <property type="match status" value="1"/>
</dbReference>
<dbReference type="Gene3D" id="3.30.559.10">
    <property type="entry name" value="Chloramphenicol acetyltransferase-like domain"/>
    <property type="match status" value="1"/>
</dbReference>
<keyword evidence="3" id="KW-1185">Reference proteome</keyword>
<dbReference type="PANTHER" id="PTHR45527">
    <property type="entry name" value="NONRIBOSOMAL PEPTIDE SYNTHETASE"/>
    <property type="match status" value="1"/>
</dbReference>
<reference evidence="2 3" key="1">
    <citation type="journal article" date="2009" name="Stand. Genomic Sci.">
        <title>Complete genome sequence of Catenulispora acidiphila type strain (ID 139908).</title>
        <authorList>
            <person name="Copeland A."/>
            <person name="Lapidus A."/>
            <person name="Glavina Del Rio T."/>
            <person name="Nolan M."/>
            <person name="Lucas S."/>
            <person name="Chen F."/>
            <person name="Tice H."/>
            <person name="Cheng J.F."/>
            <person name="Bruce D."/>
            <person name="Goodwin L."/>
            <person name="Pitluck S."/>
            <person name="Mikhailova N."/>
            <person name="Pati A."/>
            <person name="Ivanova N."/>
            <person name="Mavromatis K."/>
            <person name="Chen A."/>
            <person name="Palaniappan K."/>
            <person name="Chain P."/>
            <person name="Land M."/>
            <person name="Hauser L."/>
            <person name="Chang Y.J."/>
            <person name="Jeffries C.D."/>
            <person name="Chertkov O."/>
            <person name="Brettin T."/>
            <person name="Detter J.C."/>
            <person name="Han C."/>
            <person name="Ali Z."/>
            <person name="Tindall B.J."/>
            <person name="Goker M."/>
            <person name="Bristow J."/>
            <person name="Eisen J.A."/>
            <person name="Markowitz V."/>
            <person name="Hugenholtz P."/>
            <person name="Kyrpides N.C."/>
            <person name="Klenk H.P."/>
        </authorList>
    </citation>
    <scope>NUCLEOTIDE SEQUENCE [LARGE SCALE GENOMIC DNA]</scope>
    <source>
        <strain evidence="3">DSM 44928 / JCM 14897 / NBRC 102108 / NRRL B-24433 / ID139908</strain>
    </source>
</reference>
<accession>C7Q566</accession>
<evidence type="ECO:0000259" key="1">
    <source>
        <dbReference type="Pfam" id="PF00668"/>
    </source>
</evidence>
<dbReference type="GO" id="GO:0031177">
    <property type="term" value="F:phosphopantetheine binding"/>
    <property type="evidence" value="ECO:0007669"/>
    <property type="project" value="TreeGrafter"/>
</dbReference>
<dbReference type="InterPro" id="IPR001242">
    <property type="entry name" value="Condensation_dom"/>
</dbReference>
<dbReference type="GO" id="GO:0043041">
    <property type="term" value="P:amino acid activation for nonribosomal peptide biosynthetic process"/>
    <property type="evidence" value="ECO:0007669"/>
    <property type="project" value="TreeGrafter"/>
</dbReference>
<dbReference type="HOGENOM" id="CLU_032284_0_0_11"/>
<dbReference type="SUPFAM" id="SSF52777">
    <property type="entry name" value="CoA-dependent acyltransferases"/>
    <property type="match status" value="2"/>
</dbReference>
<dbReference type="Proteomes" id="UP000000851">
    <property type="component" value="Chromosome"/>
</dbReference>
<dbReference type="RefSeq" id="WP_015795563.1">
    <property type="nucleotide sequence ID" value="NC_013131.1"/>
</dbReference>
<evidence type="ECO:0000313" key="3">
    <source>
        <dbReference type="Proteomes" id="UP000000851"/>
    </source>
</evidence>